<evidence type="ECO:0000256" key="1">
    <source>
        <dbReference type="SAM" id="MobiDB-lite"/>
    </source>
</evidence>
<dbReference type="Proteomes" id="UP000274131">
    <property type="component" value="Unassembled WGS sequence"/>
</dbReference>
<dbReference type="Gene3D" id="3.10.20.90">
    <property type="entry name" value="Phosphatidylinositol 3-kinase Catalytic Subunit, Chain A, domain 1"/>
    <property type="match status" value="1"/>
</dbReference>
<keyword evidence="3" id="KW-1185">Reference proteome</keyword>
<reference evidence="2 3" key="2">
    <citation type="submission" date="2018-10" db="EMBL/GenBank/DDBJ databases">
        <authorList>
            <consortium name="Pathogen Informatics"/>
        </authorList>
    </citation>
    <scope>NUCLEOTIDE SEQUENCE [LARGE SCALE GENOMIC DNA]</scope>
</reference>
<feature type="compositionally biased region" description="Basic residues" evidence="1">
    <location>
        <begin position="276"/>
        <end position="293"/>
    </location>
</feature>
<dbReference type="EMBL" id="UXUI01008671">
    <property type="protein sequence ID" value="VDD92098.1"/>
    <property type="molecule type" value="Genomic_DNA"/>
</dbReference>
<feature type="compositionally biased region" description="Basic and acidic residues" evidence="1">
    <location>
        <begin position="358"/>
        <end position="371"/>
    </location>
</feature>
<reference evidence="4" key="1">
    <citation type="submission" date="2017-02" db="UniProtKB">
        <authorList>
            <consortium name="WormBaseParasite"/>
        </authorList>
    </citation>
    <scope>IDENTIFICATION</scope>
</reference>
<sequence>MARRDQCFCPICGKDFGLEESEAIVRDSVLQKKFQQYAPDGYFFKVNFDEEARKKRVPSSYEVVVLRDNNLSSLVSSLCAPYEKISFCLEYRALEVLAYPAIRSECEPSTSYSSVKLQRSSARISVKREPEYRSTGSVEDSVFFRRYFKASALTSLEALQSLLQRILELDKYGFKAHFLDMDGRSFLNSRWSIREIGYLFNWDRRSVLTIWFTLQNVSPLLLQDISPEKSVVHSALPCASREMRPKLLEPSKASTACLDPRKTTGSCKRTVAAKPNSRKKSRLQRKKVSRKGKANSTRIQKAQKHPIQDDPLVVERVHYILEHGHPPPDPSFGSSKLCDSPCSLSSPSASYVSSALNEDERKNTDLSKDHSSLSLRKHPGGVYSLSARTDRCTSSLYRVKHKSLLCTSTTGVTCTRKRSQTLEAVKVIPKKPPDEEVTFRSYAFACRRGKHLAERLRRLLSCGVGFFYIF</sequence>
<organism evidence="4">
    <name type="scientific">Enterobius vermicularis</name>
    <name type="common">Human pinworm</name>
    <dbReference type="NCBI Taxonomy" id="51028"/>
    <lineage>
        <taxon>Eukaryota</taxon>
        <taxon>Metazoa</taxon>
        <taxon>Ecdysozoa</taxon>
        <taxon>Nematoda</taxon>
        <taxon>Chromadorea</taxon>
        <taxon>Rhabditida</taxon>
        <taxon>Spirurina</taxon>
        <taxon>Oxyuridomorpha</taxon>
        <taxon>Oxyuroidea</taxon>
        <taxon>Oxyuridae</taxon>
        <taxon>Enterobius</taxon>
    </lineage>
</organism>
<dbReference type="STRING" id="51028.A0A0N4VA46"/>
<evidence type="ECO:0000313" key="4">
    <source>
        <dbReference type="WBParaSite" id="EVEC_0000732801-mRNA-1"/>
    </source>
</evidence>
<dbReference type="WBParaSite" id="EVEC_0000732801-mRNA-1">
    <property type="protein sequence ID" value="EVEC_0000732801-mRNA-1"/>
    <property type="gene ID" value="EVEC_0000732801"/>
</dbReference>
<accession>A0A0N4VA46</accession>
<name>A0A0N4VA46_ENTVE</name>
<gene>
    <name evidence="2" type="ORF">EVEC_LOCUS6849</name>
</gene>
<protein>
    <submittedName>
        <fullName evidence="4">RAWUL domain-containing protein</fullName>
    </submittedName>
</protein>
<dbReference type="AlphaFoldDB" id="A0A0N4VA46"/>
<evidence type="ECO:0000313" key="3">
    <source>
        <dbReference type="Proteomes" id="UP000274131"/>
    </source>
</evidence>
<proteinExistence type="predicted"/>
<feature type="region of interest" description="Disordered" evidence="1">
    <location>
        <begin position="251"/>
        <end position="308"/>
    </location>
</feature>
<feature type="region of interest" description="Disordered" evidence="1">
    <location>
        <begin position="353"/>
        <end position="373"/>
    </location>
</feature>
<evidence type="ECO:0000313" key="2">
    <source>
        <dbReference type="EMBL" id="VDD92098.1"/>
    </source>
</evidence>